<dbReference type="SUPFAM" id="SSF88659">
    <property type="entry name" value="Sigma3 and sigma4 domains of RNA polymerase sigma factors"/>
    <property type="match status" value="1"/>
</dbReference>
<sequence length="190" mass="22209">MADNSNLSDYELKERLFLGDEDAFAEIYERYKYILHAHALNKIRNKSEAEDIIQQVFTQLWEKRAQIKSVTNLCGYLYTAVRNNILNRITHASTQKKYITSVESFAQNSTIETDYLIRQRQLMEIVEAEIGLLPARMREVFELSRKNHFSHKEIAEKLNISERTVDTQISNSLRILKGKLGPLFSICFLF</sequence>
<dbReference type="SUPFAM" id="SSF88946">
    <property type="entry name" value="Sigma2 domain of RNA polymerase sigma factors"/>
    <property type="match status" value="1"/>
</dbReference>
<protein>
    <submittedName>
        <fullName evidence="7">RNA polymerase sigma-70 factor (ECF subfamily)</fullName>
    </submittedName>
</protein>
<feature type="domain" description="RNA polymerase sigma-70 region 2" evidence="5">
    <location>
        <begin position="27"/>
        <end position="92"/>
    </location>
</feature>
<dbReference type="InterPro" id="IPR013325">
    <property type="entry name" value="RNA_pol_sigma_r2"/>
</dbReference>
<dbReference type="EMBL" id="JAVDUU010000003">
    <property type="protein sequence ID" value="MDR6943758.1"/>
    <property type="molecule type" value="Genomic_DNA"/>
</dbReference>
<dbReference type="InterPro" id="IPR014284">
    <property type="entry name" value="RNA_pol_sigma-70_dom"/>
</dbReference>
<organism evidence="7 8">
    <name type="scientific">Mucilaginibacter pocheonensis</name>
    <dbReference type="NCBI Taxonomy" id="398050"/>
    <lineage>
        <taxon>Bacteria</taxon>
        <taxon>Pseudomonadati</taxon>
        <taxon>Bacteroidota</taxon>
        <taxon>Sphingobacteriia</taxon>
        <taxon>Sphingobacteriales</taxon>
        <taxon>Sphingobacteriaceae</taxon>
        <taxon>Mucilaginibacter</taxon>
    </lineage>
</organism>
<dbReference type="InterPro" id="IPR013249">
    <property type="entry name" value="RNA_pol_sigma70_r4_t2"/>
</dbReference>
<dbReference type="NCBIfam" id="TIGR02985">
    <property type="entry name" value="Sig70_bacteroi1"/>
    <property type="match status" value="1"/>
</dbReference>
<dbReference type="InterPro" id="IPR013324">
    <property type="entry name" value="RNA_pol_sigma_r3/r4-like"/>
</dbReference>
<comment type="caution">
    <text evidence="7">The sequence shown here is derived from an EMBL/GenBank/DDBJ whole genome shotgun (WGS) entry which is preliminary data.</text>
</comment>
<reference evidence="7 8" key="1">
    <citation type="submission" date="2023-07" db="EMBL/GenBank/DDBJ databases">
        <title>Sorghum-associated microbial communities from plants grown in Nebraska, USA.</title>
        <authorList>
            <person name="Schachtman D."/>
        </authorList>
    </citation>
    <scope>NUCLEOTIDE SEQUENCE [LARGE SCALE GENOMIC DNA]</scope>
    <source>
        <strain evidence="7 8">3262</strain>
    </source>
</reference>
<dbReference type="Gene3D" id="1.10.1740.10">
    <property type="match status" value="1"/>
</dbReference>
<evidence type="ECO:0000313" key="7">
    <source>
        <dbReference type="EMBL" id="MDR6943758.1"/>
    </source>
</evidence>
<evidence type="ECO:0000313" key="8">
    <source>
        <dbReference type="Proteomes" id="UP001247620"/>
    </source>
</evidence>
<evidence type="ECO:0000256" key="1">
    <source>
        <dbReference type="ARBA" id="ARBA00010641"/>
    </source>
</evidence>
<name>A0ABU1TED0_9SPHI</name>
<dbReference type="InterPro" id="IPR036388">
    <property type="entry name" value="WH-like_DNA-bd_sf"/>
</dbReference>
<evidence type="ECO:0000256" key="3">
    <source>
        <dbReference type="ARBA" id="ARBA00023082"/>
    </source>
</evidence>
<dbReference type="Pfam" id="PF04542">
    <property type="entry name" value="Sigma70_r2"/>
    <property type="match status" value="1"/>
</dbReference>
<evidence type="ECO:0000256" key="4">
    <source>
        <dbReference type="ARBA" id="ARBA00023163"/>
    </source>
</evidence>
<dbReference type="Proteomes" id="UP001247620">
    <property type="component" value="Unassembled WGS sequence"/>
</dbReference>
<feature type="domain" description="RNA polymerase sigma factor 70 region 4 type 2" evidence="6">
    <location>
        <begin position="125"/>
        <end position="174"/>
    </location>
</feature>
<evidence type="ECO:0000259" key="6">
    <source>
        <dbReference type="Pfam" id="PF08281"/>
    </source>
</evidence>
<dbReference type="Gene3D" id="1.10.10.10">
    <property type="entry name" value="Winged helix-like DNA-binding domain superfamily/Winged helix DNA-binding domain"/>
    <property type="match status" value="1"/>
</dbReference>
<proteinExistence type="inferred from homology"/>
<dbReference type="InterPro" id="IPR007627">
    <property type="entry name" value="RNA_pol_sigma70_r2"/>
</dbReference>
<dbReference type="PANTHER" id="PTHR43133:SF46">
    <property type="entry name" value="RNA POLYMERASE SIGMA-70 FACTOR ECF SUBFAMILY"/>
    <property type="match status" value="1"/>
</dbReference>
<dbReference type="RefSeq" id="WP_310098592.1">
    <property type="nucleotide sequence ID" value="NZ_JAVDUU010000003.1"/>
</dbReference>
<gene>
    <name evidence="7" type="ORF">J2W55_003611</name>
</gene>
<dbReference type="PANTHER" id="PTHR43133">
    <property type="entry name" value="RNA POLYMERASE ECF-TYPE SIGMA FACTO"/>
    <property type="match status" value="1"/>
</dbReference>
<accession>A0ABU1TED0</accession>
<dbReference type="InterPro" id="IPR039425">
    <property type="entry name" value="RNA_pol_sigma-70-like"/>
</dbReference>
<keyword evidence="2" id="KW-0805">Transcription regulation</keyword>
<dbReference type="NCBIfam" id="TIGR02937">
    <property type="entry name" value="sigma70-ECF"/>
    <property type="match status" value="1"/>
</dbReference>
<evidence type="ECO:0000259" key="5">
    <source>
        <dbReference type="Pfam" id="PF04542"/>
    </source>
</evidence>
<dbReference type="InterPro" id="IPR014327">
    <property type="entry name" value="RNA_pol_sigma70_bacteroid"/>
</dbReference>
<keyword evidence="4" id="KW-0804">Transcription</keyword>
<dbReference type="Pfam" id="PF08281">
    <property type="entry name" value="Sigma70_r4_2"/>
    <property type="match status" value="1"/>
</dbReference>
<keyword evidence="3" id="KW-0731">Sigma factor</keyword>
<keyword evidence="8" id="KW-1185">Reference proteome</keyword>
<comment type="similarity">
    <text evidence="1">Belongs to the sigma-70 factor family. ECF subfamily.</text>
</comment>
<evidence type="ECO:0000256" key="2">
    <source>
        <dbReference type="ARBA" id="ARBA00023015"/>
    </source>
</evidence>